<comment type="caution">
    <text evidence="1">The sequence shown here is derived from an EMBL/GenBank/DDBJ whole genome shotgun (WGS) entry which is preliminary data.</text>
</comment>
<feature type="non-terminal residue" evidence="1">
    <location>
        <position position="237"/>
    </location>
</feature>
<evidence type="ECO:0008006" key="3">
    <source>
        <dbReference type="Google" id="ProtNLM"/>
    </source>
</evidence>
<sequence length="237" mass="26806">LLLQVLQMRRSIAKRRLLLVGRSLRLLLRRLMLLLRLLLVLLQKLLHALLLQELLLLRSRRCRCICIGCSQHECSRGVVGCRSSRLLLLRLHRRGLRRRRHYRRLRDGSCRCCSCSAAAAARLRPVRHHGRGRRRLRLLLLHCRSHSGREPVVRGAILLYRLLSPSLLLLVALFYDDQPAVVDAIGGSAHRIQRDLLLHLHNVQGVLGGRGVCSSSCSSIATCSRCSSRVACCSCSC</sequence>
<reference evidence="1" key="1">
    <citation type="submission" date="2023-10" db="EMBL/GenBank/DDBJ databases">
        <title>Genome assembly of Pristionchus species.</title>
        <authorList>
            <person name="Yoshida K."/>
            <person name="Sommer R.J."/>
        </authorList>
    </citation>
    <scope>NUCLEOTIDE SEQUENCE</scope>
    <source>
        <strain evidence="1">RS5133</strain>
    </source>
</reference>
<accession>A0AAV5VHC1</accession>
<proteinExistence type="predicted"/>
<protein>
    <recommendedName>
        <fullName evidence="3">G protein-coupled receptor</fullName>
    </recommendedName>
</protein>
<dbReference type="AlphaFoldDB" id="A0AAV5VHC1"/>
<evidence type="ECO:0000313" key="1">
    <source>
        <dbReference type="EMBL" id="GMT17517.1"/>
    </source>
</evidence>
<dbReference type="EMBL" id="BTSY01000003">
    <property type="protein sequence ID" value="GMT17517.1"/>
    <property type="molecule type" value="Genomic_DNA"/>
</dbReference>
<organism evidence="1 2">
    <name type="scientific">Pristionchus fissidentatus</name>
    <dbReference type="NCBI Taxonomy" id="1538716"/>
    <lineage>
        <taxon>Eukaryota</taxon>
        <taxon>Metazoa</taxon>
        <taxon>Ecdysozoa</taxon>
        <taxon>Nematoda</taxon>
        <taxon>Chromadorea</taxon>
        <taxon>Rhabditida</taxon>
        <taxon>Rhabditina</taxon>
        <taxon>Diplogasteromorpha</taxon>
        <taxon>Diplogasteroidea</taxon>
        <taxon>Neodiplogasteridae</taxon>
        <taxon>Pristionchus</taxon>
    </lineage>
</organism>
<evidence type="ECO:0000313" key="2">
    <source>
        <dbReference type="Proteomes" id="UP001432322"/>
    </source>
</evidence>
<feature type="non-terminal residue" evidence="1">
    <location>
        <position position="1"/>
    </location>
</feature>
<gene>
    <name evidence="1" type="ORF">PFISCL1PPCAC_8814</name>
</gene>
<keyword evidence="2" id="KW-1185">Reference proteome</keyword>
<name>A0AAV5VHC1_9BILA</name>
<dbReference type="Proteomes" id="UP001432322">
    <property type="component" value="Unassembled WGS sequence"/>
</dbReference>